<reference evidence="1 2" key="1">
    <citation type="journal article" date="2016" name="Nat. Commun.">
        <title>Thousands of microbial genomes shed light on interconnected biogeochemical processes in an aquifer system.</title>
        <authorList>
            <person name="Anantharaman K."/>
            <person name="Brown C.T."/>
            <person name="Hug L.A."/>
            <person name="Sharon I."/>
            <person name="Castelle C.J."/>
            <person name="Probst A.J."/>
            <person name="Thomas B.C."/>
            <person name="Singh A."/>
            <person name="Wilkins M.J."/>
            <person name="Karaoz U."/>
            <person name="Brodie E.L."/>
            <person name="Williams K.H."/>
            <person name="Hubbard S.S."/>
            <person name="Banfield J.F."/>
        </authorList>
    </citation>
    <scope>NUCLEOTIDE SEQUENCE [LARGE SCALE GENOMIC DNA]</scope>
</reference>
<protein>
    <submittedName>
        <fullName evidence="1">Uncharacterized protein</fullName>
    </submittedName>
</protein>
<dbReference type="Proteomes" id="UP000179270">
    <property type="component" value="Unassembled WGS sequence"/>
</dbReference>
<accession>A0A1F7I6T2</accession>
<evidence type="ECO:0000313" key="2">
    <source>
        <dbReference type="Proteomes" id="UP000179270"/>
    </source>
</evidence>
<dbReference type="STRING" id="1802055.A3A74_05625"/>
<organism evidence="1 2">
    <name type="scientific">Candidatus Roizmanbacteria bacterium RIFCSPLOWO2_01_FULL_35_13</name>
    <dbReference type="NCBI Taxonomy" id="1802055"/>
    <lineage>
        <taxon>Bacteria</taxon>
        <taxon>Candidatus Roizmaniibacteriota</taxon>
    </lineage>
</organism>
<proteinExistence type="predicted"/>
<dbReference type="AlphaFoldDB" id="A0A1F7I6T2"/>
<name>A0A1F7I6T2_9BACT</name>
<comment type="caution">
    <text evidence="1">The sequence shown here is derived from an EMBL/GenBank/DDBJ whole genome shotgun (WGS) entry which is preliminary data.</text>
</comment>
<dbReference type="EMBL" id="MGAF01000058">
    <property type="protein sequence ID" value="OGK39076.1"/>
    <property type="molecule type" value="Genomic_DNA"/>
</dbReference>
<gene>
    <name evidence="1" type="ORF">A3A74_05625</name>
</gene>
<sequence length="381" mass="43413">MESISIDKLPHGKYKVWKPESIGIHSFSQKDTKKLAAVRSAEQNTLTHLKENIFRPDRNLLPGSLGKGQNGRIVLIRPTGPYTESTLMGVALEDKIFTDPGELESYNTGEKEIKIVKSKVIYDLPPNLQIEYWKVVMATLTAYNKVFSEIDNKHVIAVVENVVPATSDDYRTSKSLRPSHFHVIAINTDFIEAQDPFIFPPHLQHLQEEIDHFIGKQKLMGEFTKRIHDKLPDSEKEKLEENGLKFVTTPPLGYEFSFKVSPEELLKDPKFVQECMLANHNIFAKIAKLARAVVEGVGKYGESKWDIIPQPAYRKYIYIKDGKLCMRICPVLKSSAGPMETLFLDYERDPKNKREFEDKQLSNLQNKILSITIGLLKGVSK</sequence>
<evidence type="ECO:0000313" key="1">
    <source>
        <dbReference type="EMBL" id="OGK39076.1"/>
    </source>
</evidence>